<keyword evidence="1" id="KW-0472">Membrane</keyword>
<feature type="transmembrane region" description="Helical" evidence="1">
    <location>
        <begin position="48"/>
        <end position="70"/>
    </location>
</feature>
<dbReference type="PANTHER" id="PTHR33121">
    <property type="entry name" value="CYCLIC DI-GMP PHOSPHODIESTERASE PDEF"/>
    <property type="match status" value="1"/>
</dbReference>
<dbReference type="PANTHER" id="PTHR33121:SF70">
    <property type="entry name" value="SIGNALING PROTEIN YKOW"/>
    <property type="match status" value="1"/>
</dbReference>
<name>A0ABQ4RR19_9HYPH</name>
<dbReference type="EMBL" id="BPQP01000006">
    <property type="protein sequence ID" value="GJD93231.1"/>
    <property type="molecule type" value="Genomic_DNA"/>
</dbReference>
<dbReference type="InterPro" id="IPR050706">
    <property type="entry name" value="Cyclic-di-GMP_PDE-like"/>
</dbReference>
<keyword evidence="1" id="KW-0812">Transmembrane</keyword>
<dbReference type="InterPro" id="IPR029787">
    <property type="entry name" value="Nucleotide_cyclase"/>
</dbReference>
<dbReference type="SMART" id="SM00052">
    <property type="entry name" value="EAL"/>
    <property type="match status" value="1"/>
</dbReference>
<evidence type="ECO:0000313" key="4">
    <source>
        <dbReference type="EMBL" id="GJD93231.1"/>
    </source>
</evidence>
<dbReference type="Pfam" id="PF00563">
    <property type="entry name" value="EAL"/>
    <property type="match status" value="1"/>
</dbReference>
<evidence type="ECO:0000256" key="1">
    <source>
        <dbReference type="SAM" id="Phobius"/>
    </source>
</evidence>
<dbReference type="PROSITE" id="PS50887">
    <property type="entry name" value="GGDEF"/>
    <property type="match status" value="1"/>
</dbReference>
<protein>
    <recommendedName>
        <fullName evidence="6">EAL domain-containing protein</fullName>
    </recommendedName>
</protein>
<dbReference type="Proteomes" id="UP001055125">
    <property type="component" value="Unassembled WGS sequence"/>
</dbReference>
<dbReference type="InterPro" id="IPR035919">
    <property type="entry name" value="EAL_sf"/>
</dbReference>
<reference evidence="4" key="1">
    <citation type="journal article" date="2021" name="Front. Microbiol.">
        <title>Comprehensive Comparative Genomics and Phenotyping of Methylobacterium Species.</title>
        <authorList>
            <person name="Alessa O."/>
            <person name="Ogura Y."/>
            <person name="Fujitani Y."/>
            <person name="Takami H."/>
            <person name="Hayashi T."/>
            <person name="Sahin N."/>
            <person name="Tani A."/>
        </authorList>
    </citation>
    <scope>NUCLEOTIDE SEQUENCE</scope>
    <source>
        <strain evidence="4">DSM 19015</strain>
    </source>
</reference>
<dbReference type="SUPFAM" id="SSF55073">
    <property type="entry name" value="Nucleotide cyclase"/>
    <property type="match status" value="1"/>
</dbReference>
<feature type="transmembrane region" description="Helical" evidence="1">
    <location>
        <begin position="171"/>
        <end position="191"/>
    </location>
</feature>
<sequence length="667" mass="71379">MKIEQPQPGSSGDVDRQVRRDQSVATVRSQLKSALPSNVVVAAVTTPILASLLPAAIVSGWLLVLVLVSLRRYLVLRHAVEAGVVEDRPDLALTLTAAGAAFAGLTWAALPMLCDAINSEHPSILLFVLSGLAAGAVALSPTHALTSMAFALPILMSTAAGRLLIGDSMSLLFAVVTVFFTLMLARSALLAERTFCEGSRTKHAATALAAALSRAKAEIEAKAEMLGILASQDALTGLSNRTAFSQGIADRLGEVNDRRGALLLLDLDNFKLVNDTLGHGSGDDLLVQVADRLREAVGEDALASRLGGDEFAILIDDGTPPEEVASRILDRVTRPLMIGGRSASIGVSIGIACFPDHGRTTQDLMLRADLALYAAKAGGRQRFYRFDSSLQHAVAIRRDIELDLANALAEGEIEAWCQPQLSLSDRSIVGVELLIRWKHERHGWIAPPDIVAAAVSTRQSEALTLHVVSEACRLIRDLQSQGHPDVTVAVNVSPQELGSYPLAERIAERLVAFGVSARSLEIEITEEAALAGESATREINAVSALGLRIAIDDFKAGYSSLASLRALHVERIKIDRSFVTNMAVQEGNRVLVQAILGIGRALGLEVVAEGVESMDDALLLTRYGCHIAQGYHLARPMPRRDLDTWIEARGTNVASEHAHYALRRLSS</sequence>
<reference evidence="4" key="2">
    <citation type="submission" date="2021-08" db="EMBL/GenBank/DDBJ databases">
        <authorList>
            <person name="Tani A."/>
            <person name="Ola A."/>
            <person name="Ogura Y."/>
            <person name="Katsura K."/>
            <person name="Hayashi T."/>
        </authorList>
    </citation>
    <scope>NUCLEOTIDE SEQUENCE</scope>
    <source>
        <strain evidence="4">DSM 19015</strain>
    </source>
</reference>
<organism evidence="4 5">
    <name type="scientific">Methylobacterium iners</name>
    <dbReference type="NCBI Taxonomy" id="418707"/>
    <lineage>
        <taxon>Bacteria</taxon>
        <taxon>Pseudomonadati</taxon>
        <taxon>Pseudomonadota</taxon>
        <taxon>Alphaproteobacteria</taxon>
        <taxon>Hyphomicrobiales</taxon>
        <taxon>Methylobacteriaceae</taxon>
        <taxon>Methylobacterium</taxon>
    </lineage>
</organism>
<dbReference type="Gene3D" id="3.20.20.450">
    <property type="entry name" value="EAL domain"/>
    <property type="match status" value="1"/>
</dbReference>
<feature type="domain" description="EAL" evidence="2">
    <location>
        <begin position="397"/>
        <end position="650"/>
    </location>
</feature>
<dbReference type="NCBIfam" id="TIGR00254">
    <property type="entry name" value="GGDEF"/>
    <property type="match status" value="1"/>
</dbReference>
<dbReference type="InterPro" id="IPR000160">
    <property type="entry name" value="GGDEF_dom"/>
</dbReference>
<evidence type="ECO:0000313" key="5">
    <source>
        <dbReference type="Proteomes" id="UP001055125"/>
    </source>
</evidence>
<evidence type="ECO:0008006" key="6">
    <source>
        <dbReference type="Google" id="ProtNLM"/>
    </source>
</evidence>
<keyword evidence="1" id="KW-1133">Transmembrane helix</keyword>
<evidence type="ECO:0000259" key="2">
    <source>
        <dbReference type="PROSITE" id="PS50883"/>
    </source>
</evidence>
<dbReference type="PROSITE" id="PS50883">
    <property type="entry name" value="EAL"/>
    <property type="match status" value="1"/>
</dbReference>
<proteinExistence type="predicted"/>
<dbReference type="Pfam" id="PF00990">
    <property type="entry name" value="GGDEF"/>
    <property type="match status" value="1"/>
</dbReference>
<dbReference type="SUPFAM" id="SSF141868">
    <property type="entry name" value="EAL domain-like"/>
    <property type="match status" value="1"/>
</dbReference>
<dbReference type="InterPro" id="IPR043128">
    <property type="entry name" value="Rev_trsase/Diguanyl_cyclase"/>
</dbReference>
<evidence type="ECO:0000259" key="3">
    <source>
        <dbReference type="PROSITE" id="PS50887"/>
    </source>
</evidence>
<feature type="transmembrane region" description="Helical" evidence="1">
    <location>
        <begin position="91"/>
        <end position="110"/>
    </location>
</feature>
<dbReference type="SMART" id="SM00267">
    <property type="entry name" value="GGDEF"/>
    <property type="match status" value="1"/>
</dbReference>
<keyword evidence="5" id="KW-1185">Reference proteome</keyword>
<dbReference type="CDD" id="cd01948">
    <property type="entry name" value="EAL"/>
    <property type="match status" value="1"/>
</dbReference>
<dbReference type="CDD" id="cd01949">
    <property type="entry name" value="GGDEF"/>
    <property type="match status" value="1"/>
</dbReference>
<comment type="caution">
    <text evidence="4">The sequence shown here is derived from an EMBL/GenBank/DDBJ whole genome shotgun (WGS) entry which is preliminary data.</text>
</comment>
<accession>A0ABQ4RR19</accession>
<dbReference type="InterPro" id="IPR001633">
    <property type="entry name" value="EAL_dom"/>
</dbReference>
<feature type="transmembrane region" description="Helical" evidence="1">
    <location>
        <begin position="122"/>
        <end position="140"/>
    </location>
</feature>
<gene>
    <name evidence="4" type="ORF">OCOJLMKI_0422</name>
</gene>
<feature type="domain" description="GGDEF" evidence="3">
    <location>
        <begin position="258"/>
        <end position="388"/>
    </location>
</feature>
<dbReference type="Gene3D" id="3.30.70.270">
    <property type="match status" value="1"/>
</dbReference>